<dbReference type="InterPro" id="IPR036388">
    <property type="entry name" value="WH-like_DNA-bd_sf"/>
</dbReference>
<accession>A0A2C6L3V3</accession>
<dbReference type="SUPFAM" id="SSF46785">
    <property type="entry name" value="Winged helix' DNA-binding domain"/>
    <property type="match status" value="1"/>
</dbReference>
<dbReference type="AlphaFoldDB" id="A0A2C6L3V3"/>
<protein>
    <recommendedName>
        <fullName evidence="1">Helix-turn-helix type 11 domain-containing protein</fullName>
    </recommendedName>
</protein>
<sequence>MGVPKVLNTPEKRRKKNHTANLRLIVKMLKRDTPQGGVTLRQMADACGVSERNVYRYLQELKQLGIEVERYKSSQPGKPGCCYYKIKPPQEKDFTSEMLHLAFLSQALQDCYKLQKNILSVKQFVLCCLANRYGLNLPVTCLRSSTMSHASPLP</sequence>
<proteinExistence type="predicted"/>
<dbReference type="RefSeq" id="WP_099082184.1">
    <property type="nucleotide sequence ID" value="NZ_AWQQ01000020.1"/>
</dbReference>
<keyword evidence="3" id="KW-1185">Reference proteome</keyword>
<feature type="domain" description="Helix-turn-helix type 11" evidence="1">
    <location>
        <begin position="22"/>
        <end position="69"/>
    </location>
</feature>
<gene>
    <name evidence="2" type="ORF">P378_03065</name>
</gene>
<comment type="caution">
    <text evidence="2">The sequence shown here is derived from an EMBL/GenBank/DDBJ whole genome shotgun (WGS) entry which is preliminary data.</text>
</comment>
<dbReference type="Pfam" id="PF08279">
    <property type="entry name" value="HTH_11"/>
    <property type="match status" value="1"/>
</dbReference>
<dbReference type="Proteomes" id="UP000222564">
    <property type="component" value="Unassembled WGS sequence"/>
</dbReference>
<organism evidence="2 3">
    <name type="scientific">Desulforamulus profundi</name>
    <dbReference type="NCBI Taxonomy" id="1383067"/>
    <lineage>
        <taxon>Bacteria</taxon>
        <taxon>Bacillati</taxon>
        <taxon>Bacillota</taxon>
        <taxon>Clostridia</taxon>
        <taxon>Eubacteriales</taxon>
        <taxon>Peptococcaceae</taxon>
        <taxon>Desulforamulus</taxon>
    </lineage>
</organism>
<dbReference type="InterPro" id="IPR036390">
    <property type="entry name" value="WH_DNA-bd_sf"/>
</dbReference>
<evidence type="ECO:0000313" key="3">
    <source>
        <dbReference type="Proteomes" id="UP000222564"/>
    </source>
</evidence>
<dbReference type="InterPro" id="IPR013196">
    <property type="entry name" value="HTH_11"/>
</dbReference>
<name>A0A2C6L3V3_9FIRM</name>
<dbReference type="Gene3D" id="1.10.10.10">
    <property type="entry name" value="Winged helix-like DNA-binding domain superfamily/Winged helix DNA-binding domain"/>
    <property type="match status" value="1"/>
</dbReference>
<evidence type="ECO:0000259" key="1">
    <source>
        <dbReference type="Pfam" id="PF08279"/>
    </source>
</evidence>
<dbReference type="EMBL" id="AWQQ01000020">
    <property type="protein sequence ID" value="PHJ39401.1"/>
    <property type="molecule type" value="Genomic_DNA"/>
</dbReference>
<reference evidence="2 3" key="1">
    <citation type="submission" date="2013-09" db="EMBL/GenBank/DDBJ databases">
        <title>Biodegradation of hydrocarbons in the deep terrestrial subsurface : characterization of a microbial consortium composed of two Desulfotomaculum species originating from a deep geological formation.</title>
        <authorList>
            <person name="Aullo T."/>
            <person name="Berlendis S."/>
            <person name="Lascourreges J.-F."/>
            <person name="Dessort D."/>
            <person name="Saint-Laurent S."/>
            <person name="Schraauwers B."/>
            <person name="Mas J."/>
            <person name="Magot M."/>
            <person name="Ranchou-Peyruse A."/>
        </authorList>
    </citation>
    <scope>NUCLEOTIDE SEQUENCE [LARGE SCALE GENOMIC DNA]</scope>
    <source>
        <strain evidence="2 3">Bs107</strain>
    </source>
</reference>
<dbReference type="OrthoDB" id="1787056at2"/>
<evidence type="ECO:0000313" key="2">
    <source>
        <dbReference type="EMBL" id="PHJ39401.1"/>
    </source>
</evidence>